<organism evidence="1 2">
    <name type="scientific">Bradyrhizobium icense</name>
    <dbReference type="NCBI Taxonomy" id="1274631"/>
    <lineage>
        <taxon>Bacteria</taxon>
        <taxon>Pseudomonadati</taxon>
        <taxon>Pseudomonadota</taxon>
        <taxon>Alphaproteobacteria</taxon>
        <taxon>Hyphomicrobiales</taxon>
        <taxon>Nitrobacteraceae</taxon>
        <taxon>Bradyrhizobium</taxon>
    </lineage>
</organism>
<dbReference type="OrthoDB" id="5465390at2"/>
<accession>A0A1B1UT28</accession>
<dbReference type="EMBL" id="CP016428">
    <property type="protein sequence ID" value="ANW05867.1"/>
    <property type="molecule type" value="Genomic_DNA"/>
</dbReference>
<reference evidence="1 2" key="1">
    <citation type="submission" date="2016-07" db="EMBL/GenBank/DDBJ databases">
        <title>Complete genome sequence of Bradyrhizobium icense LMTR 13T, a potential inoculant strain isolated from lima bean (Phaseolus lunatus) in Peru.</title>
        <authorList>
            <person name="Ormeno-Orrillo E."/>
            <person name="Duran D."/>
            <person name="Rogel M.A."/>
            <person name="Rey L."/>
            <person name="Imperial J."/>
            <person name="Ruiz-Argueso T."/>
            <person name="Martinez-Romero E."/>
        </authorList>
    </citation>
    <scope>NUCLEOTIDE SEQUENCE [LARGE SCALE GENOMIC DNA]</scope>
    <source>
        <strain evidence="1 2">LMTR 13</strain>
    </source>
</reference>
<dbReference type="KEGG" id="bic:LMTR13_25965"/>
<evidence type="ECO:0008006" key="3">
    <source>
        <dbReference type="Google" id="ProtNLM"/>
    </source>
</evidence>
<protein>
    <recommendedName>
        <fullName evidence="3">Aspartate/glutamate racemase family protein</fullName>
    </recommendedName>
</protein>
<evidence type="ECO:0000313" key="2">
    <source>
        <dbReference type="Proteomes" id="UP000092839"/>
    </source>
</evidence>
<keyword evidence="2" id="KW-1185">Reference proteome</keyword>
<dbReference type="Proteomes" id="UP000092839">
    <property type="component" value="Chromosome"/>
</dbReference>
<name>A0A1B1UT28_9BRAD</name>
<gene>
    <name evidence="1" type="ORF">LMTR13_25965</name>
</gene>
<dbReference type="STRING" id="1274631.LMTR13_25965"/>
<dbReference type="AlphaFoldDB" id="A0A1B1UT28"/>
<proteinExistence type="predicted"/>
<evidence type="ECO:0000313" key="1">
    <source>
        <dbReference type="EMBL" id="ANW05867.1"/>
    </source>
</evidence>
<sequence>MSSLLLIPNLLRQLPPAAKLAVLTADSRHCGEDMLGVEDPVERARIVVDGIEGGKYLEDAMKRPLPPPDVDALQTDVMACVARVHGAHPDVAAILCECTAFPLVAPLMRRATKLPVYDITNLSRLMMASIA</sequence>